<keyword evidence="2" id="KW-0813">Transport</keyword>
<evidence type="ECO:0000256" key="9">
    <source>
        <dbReference type="SAM" id="Phobius"/>
    </source>
</evidence>
<evidence type="ECO:0000313" key="11">
    <source>
        <dbReference type="Proteomes" id="UP000479692"/>
    </source>
</evidence>
<gene>
    <name evidence="10" type="ORF">GN331_09170</name>
</gene>
<dbReference type="PANTHER" id="PTHR33281:SF19">
    <property type="entry name" value="VOLTAGE-DEPENDENT ANION CHANNEL-FORMING PROTEIN YNEE"/>
    <property type="match status" value="1"/>
</dbReference>
<evidence type="ECO:0000256" key="6">
    <source>
        <dbReference type="ARBA" id="ARBA00023065"/>
    </source>
</evidence>
<feature type="transmembrane region" description="Helical" evidence="9">
    <location>
        <begin position="20"/>
        <end position="37"/>
    </location>
</feature>
<dbReference type="InterPro" id="IPR044669">
    <property type="entry name" value="YneE/VCCN1/2-like"/>
</dbReference>
<keyword evidence="4 9" id="KW-0812">Transmembrane</keyword>
<feature type="transmembrane region" description="Helical" evidence="9">
    <location>
        <begin position="259"/>
        <end position="281"/>
    </location>
</feature>
<evidence type="ECO:0000256" key="2">
    <source>
        <dbReference type="ARBA" id="ARBA00022448"/>
    </source>
</evidence>
<feature type="transmembrane region" description="Helical" evidence="9">
    <location>
        <begin position="227"/>
        <end position="247"/>
    </location>
</feature>
<reference evidence="10 11" key="1">
    <citation type="submission" date="2019-12" db="EMBL/GenBank/DDBJ databases">
        <authorList>
            <person name="Xu J."/>
        </authorList>
    </citation>
    <scope>NUCLEOTIDE SEQUENCE [LARGE SCALE GENOMIC DNA]</scope>
    <source>
        <strain evidence="10 11">HX-5-24</strain>
    </source>
</reference>
<evidence type="ECO:0000256" key="1">
    <source>
        <dbReference type="ARBA" id="ARBA00004651"/>
    </source>
</evidence>
<evidence type="ECO:0000256" key="3">
    <source>
        <dbReference type="ARBA" id="ARBA00022475"/>
    </source>
</evidence>
<comment type="similarity">
    <text evidence="8">Belongs to the anion channel-forming bestrophin (TC 1.A.46) family.</text>
</comment>
<evidence type="ECO:0000256" key="7">
    <source>
        <dbReference type="ARBA" id="ARBA00023136"/>
    </source>
</evidence>
<dbReference type="Proteomes" id="UP000479692">
    <property type="component" value="Unassembled WGS sequence"/>
</dbReference>
<evidence type="ECO:0000313" key="10">
    <source>
        <dbReference type="EMBL" id="MUV14375.1"/>
    </source>
</evidence>
<evidence type="ECO:0000256" key="4">
    <source>
        <dbReference type="ARBA" id="ARBA00022692"/>
    </source>
</evidence>
<feature type="transmembrane region" description="Helical" evidence="9">
    <location>
        <begin position="43"/>
        <end position="62"/>
    </location>
</feature>
<organism evidence="10 11">
    <name type="scientific">Noviluteimonas gilva</name>
    <dbReference type="NCBI Taxonomy" id="2682097"/>
    <lineage>
        <taxon>Bacteria</taxon>
        <taxon>Pseudomonadati</taxon>
        <taxon>Pseudomonadota</taxon>
        <taxon>Gammaproteobacteria</taxon>
        <taxon>Lysobacterales</taxon>
        <taxon>Lysobacteraceae</taxon>
        <taxon>Noviluteimonas</taxon>
    </lineage>
</organism>
<dbReference type="Pfam" id="PF25539">
    <property type="entry name" value="Bestrophin_2"/>
    <property type="match status" value="1"/>
</dbReference>
<proteinExistence type="inferred from homology"/>
<dbReference type="GO" id="GO:0005886">
    <property type="term" value="C:plasma membrane"/>
    <property type="evidence" value="ECO:0007669"/>
    <property type="project" value="UniProtKB-SubCell"/>
</dbReference>
<keyword evidence="6" id="KW-0406">Ion transport</keyword>
<sequence length="335" mass="37577">MLIDRSYSLPEFLMWTRRSIYVLIVVATVPVLLYEVAGLHYLQIPFAIVFLLGTTVALSAGFKNLQTYGRMQDAQMLWASIASASRTFGASCRDLVPDTFAAKTLINRHMAWLAALRHELRKHKPWEQHDKANFIEWKKYYTVPEHAQTLTFELSRFVAPEEAALVLESRNPAWQVLAMQTADAKRMLDAGAIPANAFAEVQRATRELGELQGKVERIKNYPYPRQFAFIHSLFVKILCVLLPFGMIGELARVGSGLGGWAGAYMVWLAIPLSLIISWMYVSLDEVGASTENPFEGGANDVPITKICEEVELDLREMLGEIQLPAPSRLESGIAM</sequence>
<dbReference type="GO" id="GO:0005254">
    <property type="term" value="F:chloride channel activity"/>
    <property type="evidence" value="ECO:0007669"/>
    <property type="project" value="InterPro"/>
</dbReference>
<dbReference type="AlphaFoldDB" id="A0A7C9HMB7"/>
<evidence type="ECO:0000256" key="8">
    <source>
        <dbReference type="ARBA" id="ARBA00034708"/>
    </source>
</evidence>
<name>A0A7C9HMB7_9GAMM</name>
<dbReference type="PANTHER" id="PTHR33281">
    <property type="entry name" value="UPF0187 PROTEIN YNEE"/>
    <property type="match status" value="1"/>
</dbReference>
<keyword evidence="5 9" id="KW-1133">Transmembrane helix</keyword>
<dbReference type="EMBL" id="WOXT01000002">
    <property type="protein sequence ID" value="MUV14375.1"/>
    <property type="molecule type" value="Genomic_DNA"/>
</dbReference>
<comment type="caution">
    <text evidence="10">The sequence shown here is derived from an EMBL/GenBank/DDBJ whole genome shotgun (WGS) entry which is preliminary data.</text>
</comment>
<keyword evidence="11" id="KW-1185">Reference proteome</keyword>
<protein>
    <submittedName>
        <fullName evidence="10">Multidrug transporter</fullName>
    </submittedName>
</protein>
<accession>A0A7C9HMB7</accession>
<dbReference type="RefSeq" id="WP_156641667.1">
    <property type="nucleotide sequence ID" value="NZ_WOXT01000002.1"/>
</dbReference>
<keyword evidence="3" id="KW-1003">Cell membrane</keyword>
<comment type="subcellular location">
    <subcellularLocation>
        <location evidence="1">Cell membrane</location>
        <topology evidence="1">Multi-pass membrane protein</topology>
    </subcellularLocation>
</comment>
<keyword evidence="7 9" id="KW-0472">Membrane</keyword>
<evidence type="ECO:0000256" key="5">
    <source>
        <dbReference type="ARBA" id="ARBA00022989"/>
    </source>
</evidence>